<dbReference type="CDD" id="cd00170">
    <property type="entry name" value="SEC14"/>
    <property type="match status" value="1"/>
</dbReference>
<evidence type="ECO:0000313" key="3">
    <source>
        <dbReference type="EMBL" id="CAE8639890.1"/>
    </source>
</evidence>
<keyword evidence="4" id="KW-1185">Reference proteome</keyword>
<dbReference type="PROSITE" id="PS50191">
    <property type="entry name" value="CRAL_TRIO"/>
    <property type="match status" value="1"/>
</dbReference>
<protein>
    <recommendedName>
        <fullName evidence="2">CRAL-TRIO domain-containing protein</fullName>
    </recommendedName>
</protein>
<dbReference type="InterPro" id="IPR036273">
    <property type="entry name" value="CRAL/TRIO_N_dom_sf"/>
</dbReference>
<keyword evidence="1" id="KW-0812">Transmembrane</keyword>
<evidence type="ECO:0000313" key="4">
    <source>
        <dbReference type="Proteomes" id="UP000654075"/>
    </source>
</evidence>
<keyword evidence="1" id="KW-1133">Transmembrane helix</keyword>
<dbReference type="Gene3D" id="3.40.525.10">
    <property type="entry name" value="CRAL-TRIO lipid binding domain"/>
    <property type="match status" value="1"/>
</dbReference>
<gene>
    <name evidence="3" type="ORF">PGLA1383_LOCUS54870</name>
</gene>
<feature type="domain" description="CRAL-TRIO" evidence="2">
    <location>
        <begin position="127"/>
        <end position="275"/>
    </location>
</feature>
<dbReference type="SUPFAM" id="SSF52087">
    <property type="entry name" value="CRAL/TRIO domain"/>
    <property type="match status" value="1"/>
</dbReference>
<evidence type="ECO:0000256" key="1">
    <source>
        <dbReference type="SAM" id="Phobius"/>
    </source>
</evidence>
<dbReference type="AlphaFoldDB" id="A0A813HMN0"/>
<dbReference type="InterPro" id="IPR001251">
    <property type="entry name" value="CRAL-TRIO_dom"/>
</dbReference>
<accession>A0A813HMN0</accession>
<keyword evidence="1" id="KW-0472">Membrane</keyword>
<proteinExistence type="predicted"/>
<comment type="caution">
    <text evidence="3">The sequence shown here is derived from an EMBL/GenBank/DDBJ whole genome shotgun (WGS) entry which is preliminary data.</text>
</comment>
<reference evidence="3" key="1">
    <citation type="submission" date="2021-02" db="EMBL/GenBank/DDBJ databases">
        <authorList>
            <person name="Dougan E. K."/>
            <person name="Rhodes N."/>
            <person name="Thang M."/>
            <person name="Chan C."/>
        </authorList>
    </citation>
    <scope>NUCLEOTIDE SEQUENCE</scope>
</reference>
<dbReference type="SUPFAM" id="SSF46938">
    <property type="entry name" value="CRAL/TRIO N-terminal domain"/>
    <property type="match status" value="1"/>
</dbReference>
<dbReference type="OrthoDB" id="1434354at2759"/>
<dbReference type="Pfam" id="PF00650">
    <property type="entry name" value="CRAL_TRIO"/>
    <property type="match status" value="1"/>
</dbReference>
<dbReference type="EMBL" id="CAJNNV010032402">
    <property type="protein sequence ID" value="CAE8639890.1"/>
    <property type="molecule type" value="Genomic_DNA"/>
</dbReference>
<dbReference type="InterPro" id="IPR051026">
    <property type="entry name" value="PI/PC_transfer"/>
</dbReference>
<name>A0A813HMN0_POLGL</name>
<dbReference type="InterPro" id="IPR036865">
    <property type="entry name" value="CRAL-TRIO_dom_sf"/>
</dbReference>
<dbReference type="Proteomes" id="UP000654075">
    <property type="component" value="Unassembled WGS sequence"/>
</dbReference>
<organism evidence="3 4">
    <name type="scientific">Polarella glacialis</name>
    <name type="common">Dinoflagellate</name>
    <dbReference type="NCBI Taxonomy" id="89957"/>
    <lineage>
        <taxon>Eukaryota</taxon>
        <taxon>Sar</taxon>
        <taxon>Alveolata</taxon>
        <taxon>Dinophyceae</taxon>
        <taxon>Suessiales</taxon>
        <taxon>Suessiaceae</taxon>
        <taxon>Polarella</taxon>
    </lineage>
</organism>
<sequence length="275" mass="31746">MFLGFGVGLEPWNFGVPMADHEHSVSSSLPSGEELQQIRDIQAECKAEIDAIPGPPEDIVGDLRVCRFLRARHGNVKEATEWFRSFLKWRVESGIDKLRAQVIGRSPEKFLSWWLPRANPYLPICPYAGRTDDGHVIWYVRSGMIDPVKFVEHRQTTMEQSKMSFIMILEWTMWHLDELSRKEGRMTYVIKVADMKGLGSDGRKLPIFVSEMKNFMFGMLKEFQTNYCEHDALFIVVNAPFVFRVLYAVVKLVLSKRQISKMRILGDSSQPDIQK</sequence>
<dbReference type="PANTHER" id="PTHR45657">
    <property type="entry name" value="CRAL-TRIO DOMAIN-CONTAINING PROTEIN YKL091C-RELATED"/>
    <property type="match status" value="1"/>
</dbReference>
<dbReference type="PANTHER" id="PTHR45657:SF1">
    <property type="entry name" value="CRAL-TRIO DOMAIN-CONTAINING PROTEIN YKL091C-RELATED"/>
    <property type="match status" value="1"/>
</dbReference>
<feature type="non-terminal residue" evidence="3">
    <location>
        <position position="275"/>
    </location>
</feature>
<evidence type="ECO:0000259" key="2">
    <source>
        <dbReference type="PROSITE" id="PS50191"/>
    </source>
</evidence>
<feature type="transmembrane region" description="Helical" evidence="1">
    <location>
        <begin position="232"/>
        <end position="254"/>
    </location>
</feature>